<dbReference type="PANTHER" id="PTHR40265:SF1">
    <property type="entry name" value="GLYOXALASE-LIKE DOMAIN-CONTAINING PROTEIN"/>
    <property type="match status" value="1"/>
</dbReference>
<dbReference type="OrthoDB" id="408973at2759"/>
<proteinExistence type="predicted"/>
<comment type="caution">
    <text evidence="2">The sequence shown here is derived from an EMBL/GenBank/DDBJ whole genome shotgun (WGS) entry which is preliminary data.</text>
</comment>
<evidence type="ECO:0000259" key="1">
    <source>
        <dbReference type="Pfam" id="PF13468"/>
    </source>
</evidence>
<feature type="domain" description="Glyoxalase-like" evidence="1">
    <location>
        <begin position="2"/>
        <end position="196"/>
    </location>
</feature>
<feature type="non-terminal residue" evidence="2">
    <location>
        <position position="206"/>
    </location>
</feature>
<keyword evidence="3" id="KW-1185">Reference proteome</keyword>
<dbReference type="Proteomes" id="UP000799772">
    <property type="component" value="Unassembled WGS sequence"/>
</dbReference>
<dbReference type="EMBL" id="ML978129">
    <property type="protein sequence ID" value="KAF2096842.1"/>
    <property type="molecule type" value="Genomic_DNA"/>
</dbReference>
<dbReference type="Pfam" id="PF13468">
    <property type="entry name" value="Glyoxalase_3"/>
    <property type="match status" value="1"/>
</dbReference>
<accession>A0A9P4IE26</accession>
<reference evidence="2" key="1">
    <citation type="journal article" date="2020" name="Stud. Mycol.">
        <title>101 Dothideomycetes genomes: a test case for predicting lifestyles and emergence of pathogens.</title>
        <authorList>
            <person name="Haridas S."/>
            <person name="Albert R."/>
            <person name="Binder M."/>
            <person name="Bloem J."/>
            <person name="Labutti K."/>
            <person name="Salamov A."/>
            <person name="Andreopoulos B."/>
            <person name="Baker S."/>
            <person name="Barry K."/>
            <person name="Bills G."/>
            <person name="Bluhm B."/>
            <person name="Cannon C."/>
            <person name="Castanera R."/>
            <person name="Culley D."/>
            <person name="Daum C."/>
            <person name="Ezra D."/>
            <person name="Gonzalez J."/>
            <person name="Henrissat B."/>
            <person name="Kuo A."/>
            <person name="Liang C."/>
            <person name="Lipzen A."/>
            <person name="Lutzoni F."/>
            <person name="Magnuson J."/>
            <person name="Mondo S."/>
            <person name="Nolan M."/>
            <person name="Ohm R."/>
            <person name="Pangilinan J."/>
            <person name="Park H.-J."/>
            <person name="Ramirez L."/>
            <person name="Alfaro M."/>
            <person name="Sun H."/>
            <person name="Tritt A."/>
            <person name="Yoshinaga Y."/>
            <person name="Zwiers L.-H."/>
            <person name="Turgeon B."/>
            <person name="Goodwin S."/>
            <person name="Spatafora J."/>
            <person name="Crous P."/>
            <person name="Grigoriev I."/>
        </authorList>
    </citation>
    <scope>NUCLEOTIDE SEQUENCE</scope>
    <source>
        <strain evidence="2">CBS 133067</strain>
    </source>
</reference>
<evidence type="ECO:0000313" key="3">
    <source>
        <dbReference type="Proteomes" id="UP000799772"/>
    </source>
</evidence>
<sequence>KLDHIIILIPYSLLQSLPNSITSLFTISPGGRHADNKTENKLVIFSDGVYFEFISFIDDSADLKSGHWWGALPNGIIDFALTSQEVGDVEVVRLTLNGLGSESEQGEEPANLGITYAEPRAGGRTTGGHEIKWHVTFPTSTHPSDSVKRGSVPFWCHDVTQRTWRVTSDSAEATTHPSGALGVKSITVGVPSAKFTQYCKVYGGIT</sequence>
<dbReference type="Gene3D" id="3.10.180.10">
    <property type="entry name" value="2,3-Dihydroxybiphenyl 1,2-Dioxygenase, domain 1"/>
    <property type="match status" value="1"/>
</dbReference>
<dbReference type="AlphaFoldDB" id="A0A9P4IE26"/>
<name>A0A9P4IE26_9PEZI</name>
<organism evidence="2 3">
    <name type="scientific">Rhizodiscina lignyota</name>
    <dbReference type="NCBI Taxonomy" id="1504668"/>
    <lineage>
        <taxon>Eukaryota</taxon>
        <taxon>Fungi</taxon>
        <taxon>Dikarya</taxon>
        <taxon>Ascomycota</taxon>
        <taxon>Pezizomycotina</taxon>
        <taxon>Dothideomycetes</taxon>
        <taxon>Pleosporomycetidae</taxon>
        <taxon>Aulographales</taxon>
        <taxon>Rhizodiscinaceae</taxon>
        <taxon>Rhizodiscina</taxon>
    </lineage>
</organism>
<dbReference type="InterPro" id="IPR025870">
    <property type="entry name" value="Glyoxalase-like_dom"/>
</dbReference>
<feature type="non-terminal residue" evidence="2">
    <location>
        <position position="1"/>
    </location>
</feature>
<protein>
    <recommendedName>
        <fullName evidence="1">Glyoxalase-like domain-containing protein</fullName>
    </recommendedName>
</protein>
<dbReference type="InterPro" id="IPR029068">
    <property type="entry name" value="Glyas_Bleomycin-R_OHBP_Dase"/>
</dbReference>
<dbReference type="PANTHER" id="PTHR40265">
    <property type="entry name" value="BLL2707 PROTEIN"/>
    <property type="match status" value="1"/>
</dbReference>
<gene>
    <name evidence="2" type="ORF">NA57DRAFT_15763</name>
</gene>
<evidence type="ECO:0000313" key="2">
    <source>
        <dbReference type="EMBL" id="KAF2096842.1"/>
    </source>
</evidence>